<dbReference type="PROSITE" id="PS01124">
    <property type="entry name" value="HTH_ARAC_FAMILY_2"/>
    <property type="match status" value="1"/>
</dbReference>
<dbReference type="Pfam" id="PF12833">
    <property type="entry name" value="HTH_18"/>
    <property type="match status" value="1"/>
</dbReference>
<dbReference type="GO" id="GO:0003700">
    <property type="term" value="F:DNA-binding transcription factor activity"/>
    <property type="evidence" value="ECO:0007669"/>
    <property type="project" value="InterPro"/>
</dbReference>
<dbReference type="InterPro" id="IPR018060">
    <property type="entry name" value="HTH_AraC"/>
</dbReference>
<sequence>MIYSQGVDPIQYLTDIAAQTGGIVENNSLILNGSADEGSIRIFVLEEGLIMALTEIKSNSSISKLELNIPPDYLFIKLYLPDCHLDTMVKYDLEYYQISTPGVLLYNFHVELKSLFKIRQRFKIVSFIIHADWLKKTFDADSIFSDKRLFELPLFKFEHIKPAILQSALNMFTLKIDAGPLNLRMKAIAYDILSHLFSAFDIQANSNLSAFKHQSDVEAVFRIREQLLDMDDMNYPTIGVLAKQAGMSASKLKTLFHSVFGMPVFEFYQYHRLEYARNLIEGRKFTIGEIGLKIGYSNLSKFSQAYKR</sequence>
<evidence type="ECO:0000313" key="2">
    <source>
        <dbReference type="EMBL" id="MBB5637961.1"/>
    </source>
</evidence>
<proteinExistence type="predicted"/>
<dbReference type="GO" id="GO:0043565">
    <property type="term" value="F:sequence-specific DNA binding"/>
    <property type="evidence" value="ECO:0007669"/>
    <property type="project" value="InterPro"/>
</dbReference>
<dbReference type="PANTHER" id="PTHR47893:SF1">
    <property type="entry name" value="REGULATORY PROTEIN PCHR"/>
    <property type="match status" value="1"/>
</dbReference>
<dbReference type="InterPro" id="IPR053142">
    <property type="entry name" value="PchR_regulatory_protein"/>
</dbReference>
<name>A0A7W8ZPU4_9SPHI</name>
<comment type="caution">
    <text evidence="2">The sequence shown here is derived from an EMBL/GenBank/DDBJ whole genome shotgun (WGS) entry which is preliminary data.</text>
</comment>
<dbReference type="Proteomes" id="UP000537204">
    <property type="component" value="Unassembled WGS sequence"/>
</dbReference>
<dbReference type="PANTHER" id="PTHR47893">
    <property type="entry name" value="REGULATORY PROTEIN PCHR"/>
    <property type="match status" value="1"/>
</dbReference>
<organism evidence="2 3">
    <name type="scientific">Pedobacter cryoconitis</name>
    <dbReference type="NCBI Taxonomy" id="188932"/>
    <lineage>
        <taxon>Bacteria</taxon>
        <taxon>Pseudomonadati</taxon>
        <taxon>Bacteroidota</taxon>
        <taxon>Sphingobacteriia</taxon>
        <taxon>Sphingobacteriales</taxon>
        <taxon>Sphingobacteriaceae</taxon>
        <taxon>Pedobacter</taxon>
    </lineage>
</organism>
<feature type="domain" description="HTH araC/xylS-type" evidence="1">
    <location>
        <begin position="218"/>
        <end position="308"/>
    </location>
</feature>
<dbReference type="Gene3D" id="1.10.10.60">
    <property type="entry name" value="Homeodomain-like"/>
    <property type="match status" value="2"/>
</dbReference>
<dbReference type="AlphaFoldDB" id="A0A7W8ZPU4"/>
<dbReference type="SMART" id="SM00342">
    <property type="entry name" value="HTH_ARAC"/>
    <property type="match status" value="1"/>
</dbReference>
<dbReference type="RefSeq" id="WP_183883818.1">
    <property type="nucleotide sequence ID" value="NZ_JACHCE010000007.1"/>
</dbReference>
<gene>
    <name evidence="2" type="ORF">HDE68_003887</name>
</gene>
<evidence type="ECO:0000259" key="1">
    <source>
        <dbReference type="PROSITE" id="PS01124"/>
    </source>
</evidence>
<accession>A0A7W8ZPU4</accession>
<keyword evidence="2" id="KW-0238">DNA-binding</keyword>
<evidence type="ECO:0000313" key="3">
    <source>
        <dbReference type="Proteomes" id="UP000537204"/>
    </source>
</evidence>
<protein>
    <submittedName>
        <fullName evidence="2">AraC-like DNA-binding protein</fullName>
    </submittedName>
</protein>
<reference evidence="2 3" key="1">
    <citation type="submission" date="2020-08" db="EMBL/GenBank/DDBJ databases">
        <title>Genomic Encyclopedia of Type Strains, Phase IV (KMG-V): Genome sequencing to study the core and pangenomes of soil and plant-associated prokaryotes.</title>
        <authorList>
            <person name="Whitman W."/>
        </authorList>
    </citation>
    <scope>NUCLEOTIDE SEQUENCE [LARGE SCALE GENOMIC DNA]</scope>
    <source>
        <strain evidence="2 3">S3M1</strain>
    </source>
</reference>
<dbReference type="EMBL" id="JACHCE010000007">
    <property type="protein sequence ID" value="MBB5637961.1"/>
    <property type="molecule type" value="Genomic_DNA"/>
</dbReference>